<dbReference type="SUPFAM" id="SSF47762">
    <property type="entry name" value="PAH2 domain"/>
    <property type="match status" value="1"/>
</dbReference>
<feature type="region of interest" description="Disordered" evidence="5">
    <location>
        <begin position="210"/>
        <end position="230"/>
    </location>
</feature>
<dbReference type="PANTHER" id="PTHR16088:SF3">
    <property type="entry name" value="GON-4-LIKE PROTEIN"/>
    <property type="match status" value="1"/>
</dbReference>
<dbReference type="InterPro" id="IPR052435">
    <property type="entry name" value="YY1-Transcr_Regul"/>
</dbReference>
<feature type="non-terminal residue" evidence="6">
    <location>
        <position position="1052"/>
    </location>
</feature>
<feature type="region of interest" description="Disordered" evidence="5">
    <location>
        <begin position="457"/>
        <end position="476"/>
    </location>
</feature>
<dbReference type="AlphaFoldDB" id="A0A8B6DZP3"/>
<organism evidence="6 7">
    <name type="scientific">Mytilus galloprovincialis</name>
    <name type="common">Mediterranean mussel</name>
    <dbReference type="NCBI Taxonomy" id="29158"/>
    <lineage>
        <taxon>Eukaryota</taxon>
        <taxon>Metazoa</taxon>
        <taxon>Spiralia</taxon>
        <taxon>Lophotrochozoa</taxon>
        <taxon>Mollusca</taxon>
        <taxon>Bivalvia</taxon>
        <taxon>Autobranchia</taxon>
        <taxon>Pteriomorphia</taxon>
        <taxon>Mytilida</taxon>
        <taxon>Mytiloidea</taxon>
        <taxon>Mytilidae</taxon>
        <taxon>Mytilinae</taxon>
        <taxon>Mytilus</taxon>
    </lineage>
</organism>
<keyword evidence="3" id="KW-0804">Transcription</keyword>
<dbReference type="EMBL" id="UYJE01004261">
    <property type="protein sequence ID" value="VDI26602.1"/>
    <property type="molecule type" value="Genomic_DNA"/>
</dbReference>
<keyword evidence="2" id="KW-0805">Transcription regulation</keyword>
<feature type="compositionally biased region" description="Polar residues" evidence="5">
    <location>
        <begin position="594"/>
        <end position="611"/>
    </location>
</feature>
<feature type="region of interest" description="Disordered" evidence="5">
    <location>
        <begin position="867"/>
        <end position="889"/>
    </location>
</feature>
<evidence type="ECO:0000256" key="5">
    <source>
        <dbReference type="SAM" id="MobiDB-lite"/>
    </source>
</evidence>
<protein>
    <submittedName>
        <fullName evidence="6">Uncharacterized protein</fullName>
    </submittedName>
</protein>
<dbReference type="PANTHER" id="PTHR16088">
    <property type="entry name" value="YY1 ASSOCIATED PROTEIN-RELATED"/>
    <property type="match status" value="1"/>
</dbReference>
<feature type="compositionally biased region" description="Low complexity" evidence="5">
    <location>
        <begin position="760"/>
        <end position="770"/>
    </location>
</feature>
<keyword evidence="7" id="KW-1185">Reference proteome</keyword>
<gene>
    <name evidence="6" type="ORF">MGAL_10B093290</name>
</gene>
<dbReference type="GO" id="GO:0003712">
    <property type="term" value="F:transcription coregulator activity"/>
    <property type="evidence" value="ECO:0007669"/>
    <property type="project" value="TreeGrafter"/>
</dbReference>
<dbReference type="InterPro" id="IPR036600">
    <property type="entry name" value="PAH_sf"/>
</dbReference>
<evidence type="ECO:0000256" key="3">
    <source>
        <dbReference type="ARBA" id="ARBA00023163"/>
    </source>
</evidence>
<dbReference type="Proteomes" id="UP000596742">
    <property type="component" value="Unassembled WGS sequence"/>
</dbReference>
<feature type="compositionally biased region" description="Acidic residues" evidence="5">
    <location>
        <begin position="929"/>
        <end position="948"/>
    </location>
</feature>
<accession>A0A8B6DZP3</accession>
<evidence type="ECO:0000256" key="4">
    <source>
        <dbReference type="ARBA" id="ARBA00023242"/>
    </source>
</evidence>
<feature type="compositionally biased region" description="Polar residues" evidence="5">
    <location>
        <begin position="457"/>
        <end position="466"/>
    </location>
</feature>
<name>A0A8B6DZP3_MYTGA</name>
<feature type="region of interest" description="Disordered" evidence="5">
    <location>
        <begin position="910"/>
        <end position="948"/>
    </location>
</feature>
<reference evidence="6" key="1">
    <citation type="submission" date="2018-11" db="EMBL/GenBank/DDBJ databases">
        <authorList>
            <person name="Alioto T."/>
            <person name="Alioto T."/>
        </authorList>
    </citation>
    <scope>NUCLEOTIDE SEQUENCE</scope>
</reference>
<dbReference type="GO" id="GO:0005634">
    <property type="term" value="C:nucleus"/>
    <property type="evidence" value="ECO:0007669"/>
    <property type="project" value="UniProtKB-SubCell"/>
</dbReference>
<proteinExistence type="predicted"/>
<feature type="compositionally biased region" description="Polar residues" evidence="5">
    <location>
        <begin position="910"/>
        <end position="926"/>
    </location>
</feature>
<dbReference type="OrthoDB" id="6257037at2759"/>
<sequence length="1052" mass="118392">MVHYSRFHYWSMIHDITKNEDTNDDENDPEYNYLAEVEEEDVDMEDLRRDRAVQISRKEMNELMDELLEAYQDTDTLEEGEKELLKKRAIETVKISTKKSSKSVCPSIEVGLTESQRIQLEHQMRKHVQLLSQMYVLAAGNIQDYQEVKENSRFLLNELQKFSEVNSTLTSYSAYKACNLEEAVEMVNEDKEFVQIDPKNVIVNNRMRPKKTQLSPAKRSRKANIEKNSKSVSPEKGIENMLCRNYKQLSEKKKDLIYSVLGQGANFNEPSSLLPRSYLPNLTTQQREIFWRSLIFIYSDYLPLGNLLISRDFSKSPRVCFTEAEDNLLALGLEQFRNLPYHRRLIQKFMLPCKTEDQIKIRIKNLTAKNTPDNPVKTFKTTKKIPDFPVFTDPFDVYEIKPVMRQDASCLPVWCKEMKIREIILLHDDDELEGCYSIQRSSSVNIPVVYNKLVTLNPNKSKSAPNTPKMPQETTRPEQPAALKVLQFDDGNLPVTATSILQVIPTPNTLAAALKVGTLPVTPSSIPTSKIIPAALKVLQFDSVTTSNKSNPSSPKVTQLQDIGRKTCTSPGFIKLHENLQQGSPITVSEKDFNTNQGGTTDSHSSQNITESCSTSVSMVTSFGGLNSSESSSSVRKSGAVMIMHGQTPVTCAAPTFVLVNKTVGAPIRGRIDSTILSSALPSSICSVIHTDITSTNKVISPTKLIDEISKEVQNEFTPPKKTPTKRAAEIVASYAPYYLSPELIKDTCLSQDTQERTPTKLSPLSTSSSRYRPVAPKPIILSSFTSPVKKVSPFLEKKKFTSPRRKQLQTKAMSIRPKGFIPNKPDISPSKKAAYSIINRALKRPKTLLPKPFGMVTRPLHVHVREVEDEEEDIPSVVTSESEGMDTDYMSGDCIDTMDVDEAQLYNSPSVFSNRQKHNSGSNRSVESDDTQSEAEDANLYDSQNEDDVIDDEDHLADLMTASSTICFASQRQSAKDKESRKKGMKKKDTTIAMLAPDLLEVDPHKDDKDTAFAQAYLNRTKEALKEDLDKYEQFLKILNDFGKSEQSPIK</sequence>
<dbReference type="GO" id="GO:0006355">
    <property type="term" value="P:regulation of DNA-templated transcription"/>
    <property type="evidence" value="ECO:0007669"/>
    <property type="project" value="InterPro"/>
</dbReference>
<keyword evidence="4" id="KW-0539">Nucleus</keyword>
<evidence type="ECO:0000313" key="7">
    <source>
        <dbReference type="Proteomes" id="UP000596742"/>
    </source>
</evidence>
<feature type="region of interest" description="Disordered" evidence="5">
    <location>
        <begin position="588"/>
        <end position="611"/>
    </location>
</feature>
<evidence type="ECO:0000256" key="2">
    <source>
        <dbReference type="ARBA" id="ARBA00023015"/>
    </source>
</evidence>
<comment type="subcellular location">
    <subcellularLocation>
        <location evidence="1">Nucleus</location>
    </subcellularLocation>
</comment>
<feature type="region of interest" description="Disordered" evidence="5">
    <location>
        <begin position="751"/>
        <end position="770"/>
    </location>
</feature>
<evidence type="ECO:0000313" key="6">
    <source>
        <dbReference type="EMBL" id="VDI26602.1"/>
    </source>
</evidence>
<comment type="caution">
    <text evidence="6">The sequence shown here is derived from an EMBL/GenBank/DDBJ whole genome shotgun (WGS) entry which is preliminary data.</text>
</comment>
<evidence type="ECO:0000256" key="1">
    <source>
        <dbReference type="ARBA" id="ARBA00004123"/>
    </source>
</evidence>